<dbReference type="AlphaFoldDB" id="A0AAV9EEI9"/>
<dbReference type="PANTHER" id="PTHR48056">
    <property type="entry name" value="LRR RECEPTOR-LIKE SERINE/THREONINE-PROTEIN KINASE-RELATED"/>
    <property type="match status" value="1"/>
</dbReference>
<evidence type="ECO:0000313" key="7">
    <source>
        <dbReference type="Proteomes" id="UP001180020"/>
    </source>
</evidence>
<evidence type="ECO:0000313" key="6">
    <source>
        <dbReference type="EMBL" id="KAK1311220.1"/>
    </source>
</evidence>
<dbReference type="InterPro" id="IPR000719">
    <property type="entry name" value="Prot_kinase_dom"/>
</dbReference>
<dbReference type="InterPro" id="IPR050647">
    <property type="entry name" value="Plant_LRR-RLKs"/>
</dbReference>
<keyword evidence="6" id="KW-0418">Kinase</keyword>
<organism evidence="6 7">
    <name type="scientific">Acorus calamus</name>
    <name type="common">Sweet flag</name>
    <dbReference type="NCBI Taxonomy" id="4465"/>
    <lineage>
        <taxon>Eukaryota</taxon>
        <taxon>Viridiplantae</taxon>
        <taxon>Streptophyta</taxon>
        <taxon>Embryophyta</taxon>
        <taxon>Tracheophyta</taxon>
        <taxon>Spermatophyta</taxon>
        <taxon>Magnoliopsida</taxon>
        <taxon>Liliopsida</taxon>
        <taxon>Acoraceae</taxon>
        <taxon>Acorus</taxon>
    </lineage>
</organism>
<feature type="domain" description="Protein kinase" evidence="5">
    <location>
        <begin position="1"/>
        <end position="156"/>
    </location>
</feature>
<keyword evidence="1" id="KW-0433">Leucine-rich repeat</keyword>
<evidence type="ECO:0000256" key="4">
    <source>
        <dbReference type="ARBA" id="ARBA00023180"/>
    </source>
</evidence>
<keyword evidence="2" id="KW-0677">Repeat</keyword>
<reference evidence="6" key="2">
    <citation type="submission" date="2023-06" db="EMBL/GenBank/DDBJ databases">
        <authorList>
            <person name="Ma L."/>
            <person name="Liu K.-W."/>
            <person name="Li Z."/>
            <person name="Hsiao Y.-Y."/>
            <person name="Qi Y."/>
            <person name="Fu T."/>
            <person name="Tang G."/>
            <person name="Zhang D."/>
            <person name="Sun W.-H."/>
            <person name="Liu D.-K."/>
            <person name="Li Y."/>
            <person name="Chen G.-Z."/>
            <person name="Liu X.-D."/>
            <person name="Liao X.-Y."/>
            <person name="Jiang Y.-T."/>
            <person name="Yu X."/>
            <person name="Hao Y."/>
            <person name="Huang J."/>
            <person name="Zhao X.-W."/>
            <person name="Ke S."/>
            <person name="Chen Y.-Y."/>
            <person name="Wu W.-L."/>
            <person name="Hsu J.-L."/>
            <person name="Lin Y.-F."/>
            <person name="Huang M.-D."/>
            <person name="Li C.-Y."/>
            <person name="Huang L."/>
            <person name="Wang Z.-W."/>
            <person name="Zhao X."/>
            <person name="Zhong W.-Y."/>
            <person name="Peng D.-H."/>
            <person name="Ahmad S."/>
            <person name="Lan S."/>
            <person name="Zhang J.-S."/>
            <person name="Tsai W.-C."/>
            <person name="Van De Peer Y."/>
            <person name="Liu Z.-J."/>
        </authorList>
    </citation>
    <scope>NUCLEOTIDE SEQUENCE</scope>
    <source>
        <strain evidence="6">CP</strain>
        <tissue evidence="6">Leaves</tissue>
    </source>
</reference>
<name>A0AAV9EEI9_ACOCL</name>
<evidence type="ECO:0000256" key="2">
    <source>
        <dbReference type="ARBA" id="ARBA00022737"/>
    </source>
</evidence>
<dbReference type="Pfam" id="PF07714">
    <property type="entry name" value="PK_Tyr_Ser-Thr"/>
    <property type="match status" value="1"/>
</dbReference>
<dbReference type="Proteomes" id="UP001180020">
    <property type="component" value="Unassembled WGS sequence"/>
</dbReference>
<dbReference type="EMBL" id="JAUJYO010000008">
    <property type="protein sequence ID" value="KAK1311220.1"/>
    <property type="molecule type" value="Genomic_DNA"/>
</dbReference>
<keyword evidence="3 6" id="KW-0675">Receptor</keyword>
<gene>
    <name evidence="6" type="primary">RPK2</name>
    <name evidence="6" type="ORF">QJS10_CPA08g00393</name>
</gene>
<evidence type="ECO:0000256" key="1">
    <source>
        <dbReference type="ARBA" id="ARBA00022614"/>
    </source>
</evidence>
<evidence type="ECO:0000256" key="3">
    <source>
        <dbReference type="ARBA" id="ARBA00023170"/>
    </source>
</evidence>
<proteinExistence type="predicted"/>
<protein>
    <submittedName>
        <fullName evidence="6">LRR receptor-like serine/threonine-protein kinase RPK2</fullName>
    </submittedName>
</protein>
<evidence type="ECO:0000259" key="5">
    <source>
        <dbReference type="PROSITE" id="PS50011"/>
    </source>
</evidence>
<accession>A0AAV9EEI9</accession>
<dbReference type="PROSITE" id="PS50011">
    <property type="entry name" value="PROTEIN_KINASE_DOM"/>
    <property type="match status" value="1"/>
</dbReference>
<dbReference type="GO" id="GO:0004672">
    <property type="term" value="F:protein kinase activity"/>
    <property type="evidence" value="ECO:0007669"/>
    <property type="project" value="InterPro"/>
</dbReference>
<dbReference type="PANTHER" id="PTHR48056:SF63">
    <property type="entry name" value="PROTEIN KINASE DOMAIN-CONTAINING PROTEIN"/>
    <property type="match status" value="1"/>
</dbReference>
<dbReference type="SUPFAM" id="SSF56112">
    <property type="entry name" value="Protein kinase-like (PK-like)"/>
    <property type="match status" value="1"/>
</dbReference>
<dbReference type="InterPro" id="IPR011009">
    <property type="entry name" value="Kinase-like_dom_sf"/>
</dbReference>
<dbReference type="InterPro" id="IPR001245">
    <property type="entry name" value="Ser-Thr/Tyr_kinase_cat_dom"/>
</dbReference>
<sequence length="156" mass="17397">MGGFSATYKAELSPKILVAVKRLSMGMFQGLQQFDAEIRTLGRIRHKNLVTLVRYHTGDASDTFLIYNYLSGRNLEMFIKSGKNAQWPVVHKIALNVSQVLAYLHYSCEPRIVHSVSWAKLFIKEGRQSEAFSPPLWAGGPNVEARIGVHDGVGHG</sequence>
<comment type="caution">
    <text evidence="6">The sequence shown here is derived from an EMBL/GenBank/DDBJ whole genome shotgun (WGS) entry which is preliminary data.</text>
</comment>
<dbReference type="GO" id="GO:0005524">
    <property type="term" value="F:ATP binding"/>
    <property type="evidence" value="ECO:0007669"/>
    <property type="project" value="InterPro"/>
</dbReference>
<keyword evidence="4" id="KW-0325">Glycoprotein</keyword>
<keyword evidence="6" id="KW-0808">Transferase</keyword>
<dbReference type="Gene3D" id="1.10.510.10">
    <property type="entry name" value="Transferase(Phosphotransferase) domain 1"/>
    <property type="match status" value="1"/>
</dbReference>
<keyword evidence="7" id="KW-1185">Reference proteome</keyword>
<reference evidence="6" key="1">
    <citation type="journal article" date="2023" name="Nat. Commun.">
        <title>Diploid and tetraploid genomes of Acorus and the evolution of monocots.</title>
        <authorList>
            <person name="Ma L."/>
            <person name="Liu K.W."/>
            <person name="Li Z."/>
            <person name="Hsiao Y.Y."/>
            <person name="Qi Y."/>
            <person name="Fu T."/>
            <person name="Tang G.D."/>
            <person name="Zhang D."/>
            <person name="Sun W.H."/>
            <person name="Liu D.K."/>
            <person name="Li Y."/>
            <person name="Chen G.Z."/>
            <person name="Liu X.D."/>
            <person name="Liao X.Y."/>
            <person name="Jiang Y.T."/>
            <person name="Yu X."/>
            <person name="Hao Y."/>
            <person name="Huang J."/>
            <person name="Zhao X.W."/>
            <person name="Ke S."/>
            <person name="Chen Y.Y."/>
            <person name="Wu W.L."/>
            <person name="Hsu J.L."/>
            <person name="Lin Y.F."/>
            <person name="Huang M.D."/>
            <person name="Li C.Y."/>
            <person name="Huang L."/>
            <person name="Wang Z.W."/>
            <person name="Zhao X."/>
            <person name="Zhong W.Y."/>
            <person name="Peng D.H."/>
            <person name="Ahmad S."/>
            <person name="Lan S."/>
            <person name="Zhang J.S."/>
            <person name="Tsai W.C."/>
            <person name="Van de Peer Y."/>
            <person name="Liu Z.J."/>
        </authorList>
    </citation>
    <scope>NUCLEOTIDE SEQUENCE</scope>
    <source>
        <strain evidence="6">CP</strain>
    </source>
</reference>